<reference evidence="2" key="1">
    <citation type="submission" date="2021-01" db="EMBL/GenBank/DDBJ databases">
        <authorList>
            <person name="Kaushik A."/>
        </authorList>
    </citation>
    <scope>NUCLEOTIDE SEQUENCE</scope>
    <source>
        <strain evidence="2">AG5</strain>
    </source>
</reference>
<feature type="region of interest" description="Disordered" evidence="1">
    <location>
        <begin position="56"/>
        <end position="79"/>
    </location>
</feature>
<sequence length="259" mass="29911">MLGFKTYLLRLALRSSSIREFPSKAVFILAQEASIWAPGNGPFLATKVFRGERFASTRSQKTKKSSCSTPQDSQNKISQHESRNHIKAFFAQYPGFIYDPAYHYMDEFYRMTTQFGWNPRGTIEQEEKFRAARIKLNKASVLQFNEIYGTDENNIAAWKKLFANLGIGKAPKEVIACKSRVREFHTNLCDLVDNHTRGTQIRRFKNKVELRDYTLKTGKFFPQKDADAGGVLRFLLRHLFNPPSNLPTRPPYGKRKFLL</sequence>
<evidence type="ECO:0000256" key="1">
    <source>
        <dbReference type="SAM" id="MobiDB-lite"/>
    </source>
</evidence>
<evidence type="ECO:0000313" key="2">
    <source>
        <dbReference type="EMBL" id="CAE7050322.1"/>
    </source>
</evidence>
<dbReference type="AlphaFoldDB" id="A0A8H3HW39"/>
<accession>A0A8H3HW39</accession>
<dbReference type="PANTHER" id="PTHR38846:SF1">
    <property type="entry name" value="C3H1-TYPE DOMAIN-CONTAINING PROTEIN"/>
    <property type="match status" value="1"/>
</dbReference>
<protein>
    <submittedName>
        <fullName evidence="2">Uncharacterized protein</fullName>
    </submittedName>
</protein>
<dbReference type="EMBL" id="CAJNJQ010000008">
    <property type="protein sequence ID" value="CAE7050322.1"/>
    <property type="molecule type" value="Genomic_DNA"/>
</dbReference>
<organism evidence="2 3">
    <name type="scientific">Rhizoctonia solani</name>
    <dbReference type="NCBI Taxonomy" id="456999"/>
    <lineage>
        <taxon>Eukaryota</taxon>
        <taxon>Fungi</taxon>
        <taxon>Dikarya</taxon>
        <taxon>Basidiomycota</taxon>
        <taxon>Agaricomycotina</taxon>
        <taxon>Agaricomycetes</taxon>
        <taxon>Cantharellales</taxon>
        <taxon>Ceratobasidiaceae</taxon>
        <taxon>Rhizoctonia</taxon>
    </lineage>
</organism>
<proteinExistence type="predicted"/>
<comment type="caution">
    <text evidence="2">The sequence shown here is derived from an EMBL/GenBank/DDBJ whole genome shotgun (WGS) entry which is preliminary data.</text>
</comment>
<dbReference type="PANTHER" id="PTHR38846">
    <property type="entry name" value="C3H1-TYPE DOMAIN-CONTAINING PROTEIN"/>
    <property type="match status" value="1"/>
</dbReference>
<name>A0A8H3HW39_9AGAM</name>
<dbReference type="Proteomes" id="UP000663827">
    <property type="component" value="Unassembled WGS sequence"/>
</dbReference>
<gene>
    <name evidence="2" type="ORF">RDB_LOCUS501</name>
</gene>
<feature type="compositionally biased region" description="Polar residues" evidence="1">
    <location>
        <begin position="65"/>
        <end position="77"/>
    </location>
</feature>
<evidence type="ECO:0000313" key="3">
    <source>
        <dbReference type="Proteomes" id="UP000663827"/>
    </source>
</evidence>